<dbReference type="Proteomes" id="UP000011086">
    <property type="component" value="Unassembled WGS sequence"/>
</dbReference>
<evidence type="ECO:0000313" key="1">
    <source>
        <dbReference type="EMBL" id="ELQ32740.1"/>
    </source>
</evidence>
<protein>
    <submittedName>
        <fullName evidence="1">Uncharacterized protein</fullName>
    </submittedName>
</protein>
<sequence>MGQICGHMVVIGSEKRGKSKKVQPGNRKWATAICCISGDGYDVPPYIIVKNAHHLANWYTKGGLPAS</sequence>
<dbReference type="EMBL" id="JH792993">
    <property type="protein sequence ID" value="ELQ32740.1"/>
    <property type="molecule type" value="Genomic_DNA"/>
</dbReference>
<gene>
    <name evidence="1" type="ORF">OOU_Y34scaffold01055g1</name>
</gene>
<accession>A0AA97NM95</accession>
<reference evidence="1" key="1">
    <citation type="journal article" date="2012" name="PLoS Genet.">
        <title>Comparative analysis of the genomes of two field isolates of the rice blast fungus Magnaporthe oryzae.</title>
        <authorList>
            <person name="Xue M."/>
            <person name="Yang J."/>
            <person name="Li Z."/>
            <person name="Hu S."/>
            <person name="Yao N."/>
            <person name="Dean R.A."/>
            <person name="Zhao W."/>
            <person name="Shen M."/>
            <person name="Zhang H."/>
            <person name="Li C."/>
            <person name="Liu L."/>
            <person name="Cao L."/>
            <person name="Xu X."/>
            <person name="Xing Y."/>
            <person name="Hsiang T."/>
            <person name="Zhang Z."/>
            <person name="Xu J.R."/>
            <person name="Peng Y.L."/>
        </authorList>
    </citation>
    <scope>NUCLEOTIDE SEQUENCE</scope>
    <source>
        <strain evidence="1">Y34</strain>
    </source>
</reference>
<organism evidence="1">
    <name type="scientific">Pyricularia oryzae (strain Y34)</name>
    <name type="common">Rice blast fungus</name>
    <name type="synonym">Magnaporthe oryzae</name>
    <dbReference type="NCBI Taxonomy" id="1143189"/>
    <lineage>
        <taxon>Eukaryota</taxon>
        <taxon>Fungi</taxon>
        <taxon>Dikarya</taxon>
        <taxon>Ascomycota</taxon>
        <taxon>Pezizomycotina</taxon>
        <taxon>Sordariomycetes</taxon>
        <taxon>Sordariomycetidae</taxon>
        <taxon>Magnaporthales</taxon>
        <taxon>Pyriculariaceae</taxon>
        <taxon>Pyricularia</taxon>
    </lineage>
</organism>
<dbReference type="AlphaFoldDB" id="A0AA97NM95"/>
<name>A0AA97NM95_PYRO3</name>
<proteinExistence type="predicted"/>